<dbReference type="EMBL" id="AGNL01015904">
    <property type="protein sequence ID" value="EJK65373.1"/>
    <property type="molecule type" value="Genomic_DNA"/>
</dbReference>
<comment type="caution">
    <text evidence="1">The sequence shown here is derived from an EMBL/GenBank/DDBJ whole genome shotgun (WGS) entry which is preliminary data.</text>
</comment>
<name>K0SGR2_THAOC</name>
<dbReference type="AlphaFoldDB" id="K0SGR2"/>
<accession>K0SGR2</accession>
<evidence type="ECO:0000313" key="1">
    <source>
        <dbReference type="EMBL" id="EJK65373.1"/>
    </source>
</evidence>
<gene>
    <name evidence="1" type="ORF">THAOC_13770</name>
</gene>
<evidence type="ECO:0000313" key="2">
    <source>
        <dbReference type="Proteomes" id="UP000266841"/>
    </source>
</evidence>
<reference evidence="1 2" key="1">
    <citation type="journal article" date="2012" name="Genome Biol.">
        <title>Genome and low-iron response of an oceanic diatom adapted to chronic iron limitation.</title>
        <authorList>
            <person name="Lommer M."/>
            <person name="Specht M."/>
            <person name="Roy A.S."/>
            <person name="Kraemer L."/>
            <person name="Andreson R."/>
            <person name="Gutowska M.A."/>
            <person name="Wolf J."/>
            <person name="Bergner S.V."/>
            <person name="Schilhabel M.B."/>
            <person name="Klostermeier U.C."/>
            <person name="Beiko R.G."/>
            <person name="Rosenstiel P."/>
            <person name="Hippler M."/>
            <person name="Laroche J."/>
        </authorList>
    </citation>
    <scope>NUCLEOTIDE SEQUENCE [LARGE SCALE GENOMIC DNA]</scope>
    <source>
        <strain evidence="1 2">CCMP1005</strain>
    </source>
</reference>
<organism evidence="1 2">
    <name type="scientific">Thalassiosira oceanica</name>
    <name type="common">Marine diatom</name>
    <dbReference type="NCBI Taxonomy" id="159749"/>
    <lineage>
        <taxon>Eukaryota</taxon>
        <taxon>Sar</taxon>
        <taxon>Stramenopiles</taxon>
        <taxon>Ochrophyta</taxon>
        <taxon>Bacillariophyta</taxon>
        <taxon>Coscinodiscophyceae</taxon>
        <taxon>Thalassiosirophycidae</taxon>
        <taxon>Thalassiosirales</taxon>
        <taxon>Thalassiosiraceae</taxon>
        <taxon>Thalassiosira</taxon>
    </lineage>
</organism>
<sequence length="223" mass="25073">MDAENGATTKFIGVADAENALKHLPLHIEKGGKVRAPQPYTPYQYVFVDPGDKLGENGKPNYNGNTLANFTKVCKYYSADGADSRLIHDIDFDLKLIYDCMTMYERDALNDEKYIKLTTIREPETYRRRRYVSLYTDANKTYSSPTFPARPSPLPASIMADKNNICRVGVAGPACRSRREGRARRLPKCDPPKLLLYGSHLQHNNVNGICYLVRPGGCTISIF</sequence>
<proteinExistence type="predicted"/>
<protein>
    <submittedName>
        <fullName evidence="1">Uncharacterized protein</fullName>
    </submittedName>
</protein>
<keyword evidence="2" id="KW-1185">Reference proteome</keyword>
<dbReference type="Proteomes" id="UP000266841">
    <property type="component" value="Unassembled WGS sequence"/>
</dbReference>